<reference evidence="3" key="1">
    <citation type="submission" date="2023-03" db="EMBL/GenBank/DDBJ databases">
        <title>Complete genome of Cladonia borealis.</title>
        <authorList>
            <person name="Park H."/>
        </authorList>
    </citation>
    <scope>NUCLEOTIDE SEQUENCE</scope>
    <source>
        <strain evidence="3">ANT050790</strain>
    </source>
</reference>
<gene>
    <name evidence="3" type="ORF">JMJ35_005901</name>
</gene>
<organism evidence="3 4">
    <name type="scientific">Cladonia borealis</name>
    <dbReference type="NCBI Taxonomy" id="184061"/>
    <lineage>
        <taxon>Eukaryota</taxon>
        <taxon>Fungi</taxon>
        <taxon>Dikarya</taxon>
        <taxon>Ascomycota</taxon>
        <taxon>Pezizomycotina</taxon>
        <taxon>Lecanoromycetes</taxon>
        <taxon>OSLEUM clade</taxon>
        <taxon>Lecanoromycetidae</taxon>
        <taxon>Lecanorales</taxon>
        <taxon>Lecanorineae</taxon>
        <taxon>Cladoniaceae</taxon>
        <taxon>Cladonia</taxon>
    </lineage>
</organism>
<name>A0AA39R0Z1_9LECA</name>
<dbReference type="EMBL" id="JAFEKC020000013">
    <property type="protein sequence ID" value="KAK0511328.1"/>
    <property type="molecule type" value="Genomic_DNA"/>
</dbReference>
<feature type="domain" description="SprT-like" evidence="2">
    <location>
        <begin position="113"/>
        <end position="171"/>
    </location>
</feature>
<sequence length="287" mass="32727">MAPAEPNGRKFVSWKQAIQDVVKHNNRMIKHPSAKEVKAIARLSSAVSEAWAGVPHSGAETIVNLVKDLDVVFYGHVLWRHIDVSWGGPEVFSDRHVDPKLVGGVTLPGTYPYKIHLSSAFLQEQASFNMAWAVILHEMAHALTLVRCAEKVPESHGKHFRTILNAVHEHSMHLFRIPAIRDQRNIHNHFVSVQHRPTIDEPHATSHRRHTHHIPEYNPATIEVHATSHRRQRRDDHATNDREHQNTNTGNGHRKHSKTHDHGHKKRIKTKYPQSAMRGEPSCCTIM</sequence>
<accession>A0AA39R0Z1</accession>
<dbReference type="Proteomes" id="UP001166286">
    <property type="component" value="Unassembled WGS sequence"/>
</dbReference>
<feature type="compositionally biased region" description="Basic residues" evidence="1">
    <location>
        <begin position="252"/>
        <end position="270"/>
    </location>
</feature>
<feature type="compositionally biased region" description="Basic and acidic residues" evidence="1">
    <location>
        <begin position="233"/>
        <end position="245"/>
    </location>
</feature>
<proteinExistence type="predicted"/>
<dbReference type="AlphaFoldDB" id="A0AA39R0Z1"/>
<dbReference type="InterPro" id="IPR006640">
    <property type="entry name" value="SprT-like_domain"/>
</dbReference>
<dbReference type="Pfam" id="PF10263">
    <property type="entry name" value="SprT-like"/>
    <property type="match status" value="1"/>
</dbReference>
<protein>
    <recommendedName>
        <fullName evidence="2">SprT-like domain-containing protein</fullName>
    </recommendedName>
</protein>
<evidence type="ECO:0000313" key="4">
    <source>
        <dbReference type="Proteomes" id="UP001166286"/>
    </source>
</evidence>
<evidence type="ECO:0000259" key="2">
    <source>
        <dbReference type="Pfam" id="PF10263"/>
    </source>
</evidence>
<evidence type="ECO:0000313" key="3">
    <source>
        <dbReference type="EMBL" id="KAK0511328.1"/>
    </source>
</evidence>
<dbReference type="GO" id="GO:0006950">
    <property type="term" value="P:response to stress"/>
    <property type="evidence" value="ECO:0007669"/>
    <property type="project" value="UniProtKB-ARBA"/>
</dbReference>
<keyword evidence="4" id="KW-1185">Reference proteome</keyword>
<comment type="caution">
    <text evidence="3">The sequence shown here is derived from an EMBL/GenBank/DDBJ whole genome shotgun (WGS) entry which is preliminary data.</text>
</comment>
<feature type="region of interest" description="Disordered" evidence="1">
    <location>
        <begin position="227"/>
        <end position="287"/>
    </location>
</feature>
<evidence type="ECO:0000256" key="1">
    <source>
        <dbReference type="SAM" id="MobiDB-lite"/>
    </source>
</evidence>